<protein>
    <submittedName>
        <fullName evidence="1">Uncharacterized protein</fullName>
    </submittedName>
</protein>
<name>A0A0J8RWT5_COCIT</name>
<dbReference type="Proteomes" id="UP000054563">
    <property type="component" value="Unassembled WGS sequence"/>
</dbReference>
<dbReference type="AlphaFoldDB" id="A0A0J8RWT5"/>
<reference evidence="2" key="1">
    <citation type="journal article" date="2010" name="Genome Res.">
        <title>Population genomic sequencing of Coccidioides fungi reveals recent hybridization and transposon control.</title>
        <authorList>
            <person name="Neafsey D.E."/>
            <person name="Barker B.M."/>
            <person name="Sharpton T.J."/>
            <person name="Stajich J.E."/>
            <person name="Park D.J."/>
            <person name="Whiston E."/>
            <person name="Hung C.-Y."/>
            <person name="McMahan C."/>
            <person name="White J."/>
            <person name="Sykes S."/>
            <person name="Heiman D."/>
            <person name="Young S."/>
            <person name="Zeng Q."/>
            <person name="Abouelleil A."/>
            <person name="Aftuck L."/>
            <person name="Bessette D."/>
            <person name="Brown A."/>
            <person name="FitzGerald M."/>
            <person name="Lui A."/>
            <person name="Macdonald J.P."/>
            <person name="Priest M."/>
            <person name="Orbach M.J."/>
            <person name="Galgiani J.N."/>
            <person name="Kirkland T.N."/>
            <person name="Cole G.T."/>
            <person name="Birren B.W."/>
            <person name="Henn M.R."/>
            <person name="Taylor J.W."/>
            <person name="Rounsley S.D."/>
        </authorList>
    </citation>
    <scope>NUCLEOTIDE SEQUENCE [LARGE SCALE GENOMIC DNA]</scope>
    <source>
        <strain evidence="2">H538.4</strain>
    </source>
</reference>
<evidence type="ECO:0000313" key="2">
    <source>
        <dbReference type="Proteomes" id="UP000054563"/>
    </source>
</evidence>
<organism evidence="1 2">
    <name type="scientific">Coccidioides immitis H538.4</name>
    <dbReference type="NCBI Taxonomy" id="396776"/>
    <lineage>
        <taxon>Eukaryota</taxon>
        <taxon>Fungi</taxon>
        <taxon>Dikarya</taxon>
        <taxon>Ascomycota</taxon>
        <taxon>Pezizomycotina</taxon>
        <taxon>Eurotiomycetes</taxon>
        <taxon>Eurotiomycetidae</taxon>
        <taxon>Onygenales</taxon>
        <taxon>Onygenaceae</taxon>
        <taxon>Coccidioides</taxon>
    </lineage>
</organism>
<proteinExistence type="predicted"/>
<dbReference type="VEuPathDB" id="FungiDB:CIHG_06858"/>
<gene>
    <name evidence="1" type="ORF">CIHG_06858</name>
</gene>
<dbReference type="EMBL" id="DS017009">
    <property type="protein sequence ID" value="KMU89056.1"/>
    <property type="molecule type" value="Genomic_DNA"/>
</dbReference>
<accession>A0A0J8RWT5</accession>
<sequence>MRGLLVKAYHENERYSIGDRIDEAPPHCTVEVATVTAQPTHRLGIPGVKACARTRRVNFASNPGKRKYSGLSCRSNFKAQKVSGNTIHFRSRLCYEAVPNKKREFS</sequence>
<evidence type="ECO:0000313" key="1">
    <source>
        <dbReference type="EMBL" id="KMU89056.1"/>
    </source>
</evidence>